<comment type="pathway">
    <text evidence="2">Purine metabolism; 7-cyano-7-deazaguanine biosynthesis.</text>
</comment>
<organism evidence="11 12">
    <name type="scientific">Chitinophaga rhizophila</name>
    <dbReference type="NCBI Taxonomy" id="2866212"/>
    <lineage>
        <taxon>Bacteria</taxon>
        <taxon>Pseudomonadati</taxon>
        <taxon>Bacteroidota</taxon>
        <taxon>Chitinophagia</taxon>
        <taxon>Chitinophagales</taxon>
        <taxon>Chitinophagaceae</taxon>
        <taxon>Chitinophaga</taxon>
    </lineage>
</organism>
<dbReference type="Pfam" id="PF01242">
    <property type="entry name" value="PTPS"/>
    <property type="match status" value="1"/>
</dbReference>
<evidence type="ECO:0000256" key="4">
    <source>
        <dbReference type="ARBA" id="ARBA00012982"/>
    </source>
</evidence>
<gene>
    <name evidence="11" type="ORF">K1Y79_14070</name>
</gene>
<keyword evidence="8" id="KW-0456">Lyase</keyword>
<dbReference type="EC" id="4.1.2.50" evidence="4"/>
<dbReference type="RefSeq" id="WP_220250733.1">
    <property type="nucleotide sequence ID" value="NZ_JAICCF010000002.1"/>
</dbReference>
<sequence length="137" mass="15699">MIYLTRVENFNAAHKLSNPAWSKEKNEEVFGKCANENWHGHNYELHVTVKGTPDPETGFVFNAKTLGVLIKDHIVEKIDHRNLNMDVDFMAGKFTSAENLAIGIWDQLTQHLPEGVLLHCIKLYETPRIYVEYFGGK</sequence>
<keyword evidence="7" id="KW-0862">Zinc</keyword>
<evidence type="ECO:0000313" key="11">
    <source>
        <dbReference type="EMBL" id="MBW8685461.1"/>
    </source>
</evidence>
<keyword evidence="6" id="KW-0479">Metal-binding</keyword>
<reference evidence="11 12" key="1">
    <citation type="submission" date="2021-08" db="EMBL/GenBank/DDBJ databases">
        <title>The genome sequence of Chitinophaga sp. B61.</title>
        <authorList>
            <person name="Zhang X."/>
        </authorList>
    </citation>
    <scope>NUCLEOTIDE SEQUENCE [LARGE SCALE GENOMIC DNA]</scope>
    <source>
        <strain evidence="11 12">B61</strain>
    </source>
</reference>
<evidence type="ECO:0000256" key="7">
    <source>
        <dbReference type="ARBA" id="ARBA00022833"/>
    </source>
</evidence>
<dbReference type="Proteomes" id="UP000812961">
    <property type="component" value="Unassembled WGS sequence"/>
</dbReference>
<dbReference type="Gene3D" id="3.30.479.10">
    <property type="entry name" value="6-pyruvoyl tetrahydropterin synthase/QueD"/>
    <property type="match status" value="1"/>
</dbReference>
<evidence type="ECO:0000256" key="3">
    <source>
        <dbReference type="ARBA" id="ARBA00008900"/>
    </source>
</evidence>
<evidence type="ECO:0000256" key="8">
    <source>
        <dbReference type="ARBA" id="ARBA00023239"/>
    </source>
</evidence>
<evidence type="ECO:0000256" key="10">
    <source>
        <dbReference type="ARBA" id="ARBA00048807"/>
    </source>
</evidence>
<dbReference type="PANTHER" id="PTHR12589">
    <property type="entry name" value="PYRUVOYL TETRAHYDROBIOPTERIN SYNTHASE"/>
    <property type="match status" value="1"/>
</dbReference>
<protein>
    <recommendedName>
        <fullName evidence="5">6-carboxy-5,6,7,8-tetrahydropterin synthase</fullName>
        <ecNumber evidence="4">4.1.2.50</ecNumber>
    </recommendedName>
    <alternativeName>
        <fullName evidence="9">Queuosine biosynthesis protein QueD</fullName>
    </alternativeName>
</protein>
<proteinExistence type="inferred from homology"/>
<evidence type="ECO:0000256" key="1">
    <source>
        <dbReference type="ARBA" id="ARBA00001947"/>
    </source>
</evidence>
<dbReference type="InterPro" id="IPR007115">
    <property type="entry name" value="6-PTP_synth/QueD"/>
</dbReference>
<comment type="cofactor">
    <cofactor evidence="1">
        <name>Zn(2+)</name>
        <dbReference type="ChEBI" id="CHEBI:29105"/>
    </cofactor>
</comment>
<evidence type="ECO:0000256" key="9">
    <source>
        <dbReference type="ARBA" id="ARBA00031449"/>
    </source>
</evidence>
<evidence type="ECO:0000256" key="5">
    <source>
        <dbReference type="ARBA" id="ARBA00018141"/>
    </source>
</evidence>
<dbReference type="PANTHER" id="PTHR12589:SF7">
    <property type="entry name" value="6-PYRUVOYL TETRAHYDROBIOPTERIN SYNTHASE"/>
    <property type="match status" value="1"/>
</dbReference>
<accession>A0ABS7GDG3</accession>
<keyword evidence="12" id="KW-1185">Reference proteome</keyword>
<comment type="similarity">
    <text evidence="3">Belongs to the PTPS family. QueD subfamily.</text>
</comment>
<evidence type="ECO:0000256" key="6">
    <source>
        <dbReference type="ARBA" id="ARBA00022723"/>
    </source>
</evidence>
<name>A0ABS7GDG3_9BACT</name>
<evidence type="ECO:0000256" key="2">
    <source>
        <dbReference type="ARBA" id="ARBA00005061"/>
    </source>
</evidence>
<evidence type="ECO:0000313" key="12">
    <source>
        <dbReference type="Proteomes" id="UP000812961"/>
    </source>
</evidence>
<dbReference type="SUPFAM" id="SSF55620">
    <property type="entry name" value="Tetrahydrobiopterin biosynthesis enzymes-like"/>
    <property type="match status" value="1"/>
</dbReference>
<comment type="caution">
    <text evidence="11">The sequence shown here is derived from an EMBL/GenBank/DDBJ whole genome shotgun (WGS) entry which is preliminary data.</text>
</comment>
<dbReference type="InterPro" id="IPR038418">
    <property type="entry name" value="6-PTP_synth/QueD_sf"/>
</dbReference>
<comment type="catalytic activity">
    <reaction evidence="10">
        <text>7,8-dihydroneopterin 3'-triphosphate + H2O = 6-carboxy-5,6,7,8-tetrahydropterin + triphosphate + acetaldehyde + 2 H(+)</text>
        <dbReference type="Rhea" id="RHEA:27966"/>
        <dbReference type="ChEBI" id="CHEBI:15343"/>
        <dbReference type="ChEBI" id="CHEBI:15377"/>
        <dbReference type="ChEBI" id="CHEBI:15378"/>
        <dbReference type="ChEBI" id="CHEBI:18036"/>
        <dbReference type="ChEBI" id="CHEBI:58462"/>
        <dbReference type="ChEBI" id="CHEBI:61032"/>
        <dbReference type="EC" id="4.1.2.50"/>
    </reaction>
</comment>
<dbReference type="EMBL" id="JAICCF010000002">
    <property type="protein sequence ID" value="MBW8685461.1"/>
    <property type="molecule type" value="Genomic_DNA"/>
</dbReference>